<dbReference type="PANTHER" id="PTHR35317:SF23">
    <property type="entry name" value="OS04G0629600 PROTEIN"/>
    <property type="match status" value="1"/>
</dbReference>
<dbReference type="AlphaFoldDB" id="A0AAV2FU67"/>
<evidence type="ECO:0008006" key="3">
    <source>
        <dbReference type="Google" id="ProtNLM"/>
    </source>
</evidence>
<keyword evidence="2" id="KW-1185">Reference proteome</keyword>
<protein>
    <recommendedName>
        <fullName evidence="3">Gag-pol polyprotein</fullName>
    </recommendedName>
</protein>
<accession>A0AAV2FU67</accession>
<dbReference type="PANTHER" id="PTHR35317">
    <property type="entry name" value="OS04G0629600 PROTEIN"/>
    <property type="match status" value="1"/>
</dbReference>
<dbReference type="EMBL" id="OZ034820">
    <property type="protein sequence ID" value="CAL1401497.1"/>
    <property type="molecule type" value="Genomic_DNA"/>
</dbReference>
<evidence type="ECO:0000313" key="1">
    <source>
        <dbReference type="EMBL" id="CAL1401497.1"/>
    </source>
</evidence>
<reference evidence="1 2" key="1">
    <citation type="submission" date="2024-04" db="EMBL/GenBank/DDBJ databases">
        <authorList>
            <person name="Fracassetti M."/>
        </authorList>
    </citation>
    <scope>NUCLEOTIDE SEQUENCE [LARGE SCALE GENOMIC DNA]</scope>
</reference>
<evidence type="ECO:0000313" key="2">
    <source>
        <dbReference type="Proteomes" id="UP001497516"/>
    </source>
</evidence>
<dbReference type="Proteomes" id="UP001497516">
    <property type="component" value="Chromosome 7"/>
</dbReference>
<name>A0AAV2FU67_9ROSI</name>
<sequence>MARIDDSSGAMIKLTSSNYSIWKPQMEDILFFKDLYEPIENGSEKAEDKTEKQWEVLHSKAVAIIRQWIGQSIFHHVAKDTRADELWHKLESMYERQSTQNKASLIRRIVNLKYKDVHSVLEHLSDFQWLVNQLTTMKLAH</sequence>
<gene>
    <name evidence="1" type="ORF">LTRI10_LOCUS41550</name>
</gene>
<organism evidence="1 2">
    <name type="scientific">Linum trigynum</name>
    <dbReference type="NCBI Taxonomy" id="586398"/>
    <lineage>
        <taxon>Eukaryota</taxon>
        <taxon>Viridiplantae</taxon>
        <taxon>Streptophyta</taxon>
        <taxon>Embryophyta</taxon>
        <taxon>Tracheophyta</taxon>
        <taxon>Spermatophyta</taxon>
        <taxon>Magnoliopsida</taxon>
        <taxon>eudicotyledons</taxon>
        <taxon>Gunneridae</taxon>
        <taxon>Pentapetalae</taxon>
        <taxon>rosids</taxon>
        <taxon>fabids</taxon>
        <taxon>Malpighiales</taxon>
        <taxon>Linaceae</taxon>
        <taxon>Linum</taxon>
    </lineage>
</organism>
<proteinExistence type="predicted"/>
<dbReference type="Pfam" id="PF14223">
    <property type="entry name" value="Retrotran_gag_2"/>
    <property type="match status" value="1"/>
</dbReference>